<keyword evidence="2" id="KW-1185">Reference proteome</keyword>
<dbReference type="OrthoDB" id="1524821at2"/>
<organism evidence="1 2">
    <name type="scientific">Arenibacter troitsensis</name>
    <dbReference type="NCBI Taxonomy" id="188872"/>
    <lineage>
        <taxon>Bacteria</taxon>
        <taxon>Pseudomonadati</taxon>
        <taxon>Bacteroidota</taxon>
        <taxon>Flavobacteriia</taxon>
        <taxon>Flavobacteriales</taxon>
        <taxon>Flavobacteriaceae</taxon>
        <taxon>Arenibacter</taxon>
    </lineage>
</organism>
<reference evidence="2" key="1">
    <citation type="submission" date="2017-04" db="EMBL/GenBank/DDBJ databases">
        <authorList>
            <person name="Varghese N."/>
            <person name="Submissions S."/>
        </authorList>
    </citation>
    <scope>NUCLEOTIDE SEQUENCE [LARGE SCALE GENOMIC DNA]</scope>
    <source>
        <strain evidence="2">DSM 19835</strain>
    </source>
</reference>
<protein>
    <submittedName>
        <fullName evidence="1">Uncharacterized metal-binding protein YceD, DUF177 family</fullName>
    </submittedName>
</protein>
<name>A0A1X7JY07_9FLAO</name>
<evidence type="ECO:0000313" key="1">
    <source>
        <dbReference type="EMBL" id="SMG33426.1"/>
    </source>
</evidence>
<dbReference type="Proteomes" id="UP000193420">
    <property type="component" value="Unassembled WGS sequence"/>
</dbReference>
<dbReference type="RefSeq" id="WP_085499216.1">
    <property type="nucleotide sequence ID" value="NZ_FXAO01000004.1"/>
</dbReference>
<dbReference type="EMBL" id="FXAO01000004">
    <property type="protein sequence ID" value="SMG33426.1"/>
    <property type="molecule type" value="Genomic_DNA"/>
</dbReference>
<accession>A0A1X7JY07</accession>
<proteinExistence type="predicted"/>
<dbReference type="AlphaFoldDB" id="A0A1X7JY07"/>
<dbReference type="InterPro" id="IPR003772">
    <property type="entry name" value="YceD"/>
</dbReference>
<dbReference type="STRING" id="188872.SAMN03080602_02407"/>
<evidence type="ECO:0000313" key="2">
    <source>
        <dbReference type="Proteomes" id="UP000193420"/>
    </source>
</evidence>
<dbReference type="Pfam" id="PF02620">
    <property type="entry name" value="YceD"/>
    <property type="match status" value="1"/>
</dbReference>
<sequence>MMQHKEFIIPFSGLKQGKHEFEYTIENKFFESFEYDEFNGANIKLDVTLNKMSTMMELEMKARGTVNVNCDLTSEPYDQKIKADLELVIKFGDEYNNDNDEILIIPHGEYQINIAQYVYEMLVLSVPLKKVHPGVLDGSLKSEVLDKLEELQPKDTKENKEDIDPRWDALKKLLTDK</sequence>
<gene>
    <name evidence="1" type="ORF">SAMN03080602_02407</name>
</gene>